<reference evidence="2" key="1">
    <citation type="submission" date="2017-01" db="EMBL/GenBank/DDBJ databases">
        <authorList>
            <person name="Varghese N."/>
            <person name="Submissions S."/>
        </authorList>
    </citation>
    <scope>NUCLEOTIDE SEQUENCE [LARGE SCALE GENOMIC DNA]</scope>
    <source>
        <strain evidence="2">CGMCC 1.7737</strain>
    </source>
</reference>
<dbReference type="AlphaFoldDB" id="A0A1N7BB76"/>
<evidence type="ECO:0000313" key="1">
    <source>
        <dbReference type="EMBL" id="SIR48542.1"/>
    </source>
</evidence>
<gene>
    <name evidence="1" type="ORF">SAMN05421858_2452</name>
</gene>
<name>A0A1N7BB76_9EURY</name>
<organism evidence="1 2">
    <name type="scientific">Haladaptatus litoreus</name>
    <dbReference type="NCBI Taxonomy" id="553468"/>
    <lineage>
        <taxon>Archaea</taxon>
        <taxon>Methanobacteriati</taxon>
        <taxon>Methanobacteriota</taxon>
        <taxon>Stenosarchaea group</taxon>
        <taxon>Halobacteria</taxon>
        <taxon>Halobacteriales</taxon>
        <taxon>Haladaptataceae</taxon>
        <taxon>Haladaptatus</taxon>
    </lineage>
</organism>
<keyword evidence="2" id="KW-1185">Reference proteome</keyword>
<dbReference type="OrthoDB" id="252760at2157"/>
<sequence>MPSGQRGDDATVEFTRVLQQLKRRGCNLLLVGSVPDSVLSCACRKFFGDPHERRFRVVVLTGTSRTTVDERIPMYGTHEERTAVITHLTELSDCGVPPVRVDSGVSELSDAVSAAITSFETGDGLQSGQLRLGLDSLESLFERYDPEVVRQFLSIVTGQVRGANGMGHFIFPRDYDHELVTELAPLFDGIIEYRVDGEGQERWHFPTRDLQSPWLSV</sequence>
<proteinExistence type="predicted"/>
<dbReference type="EMBL" id="FTNO01000002">
    <property type="protein sequence ID" value="SIR48542.1"/>
    <property type="molecule type" value="Genomic_DNA"/>
</dbReference>
<dbReference type="InterPro" id="IPR055927">
    <property type="entry name" value="DUF7504"/>
</dbReference>
<dbReference type="RefSeq" id="WP_076430491.1">
    <property type="nucleotide sequence ID" value="NZ_FTNO01000002.1"/>
</dbReference>
<protein>
    <recommendedName>
        <fullName evidence="3">RecA-superfamily ATPase, KaiC/GvpD/RAD55 family</fullName>
    </recommendedName>
</protein>
<accession>A0A1N7BB76</accession>
<dbReference type="Proteomes" id="UP000186914">
    <property type="component" value="Unassembled WGS sequence"/>
</dbReference>
<evidence type="ECO:0008006" key="3">
    <source>
        <dbReference type="Google" id="ProtNLM"/>
    </source>
</evidence>
<dbReference type="Pfam" id="PF24336">
    <property type="entry name" value="DUF7504"/>
    <property type="match status" value="1"/>
</dbReference>
<evidence type="ECO:0000313" key="2">
    <source>
        <dbReference type="Proteomes" id="UP000186914"/>
    </source>
</evidence>